<comment type="subcellular location">
    <subcellularLocation>
        <location evidence="1">Cell membrane</location>
        <topology evidence="1">Multi-pass membrane protein</topology>
    </subcellularLocation>
</comment>
<dbReference type="InterPro" id="IPR011925">
    <property type="entry name" value="LolCE_TM"/>
</dbReference>
<keyword evidence="7 8" id="KW-0472">Membrane</keyword>
<dbReference type="PANTHER" id="PTHR30489:SF0">
    <property type="entry name" value="LIPOPROTEIN-RELEASING SYSTEM TRANSMEMBRANE PROTEIN LOLE"/>
    <property type="match status" value="1"/>
</dbReference>
<keyword evidence="6 8" id="KW-1133">Transmembrane helix</keyword>
<dbReference type="EMBL" id="PEWV01000018">
    <property type="protein sequence ID" value="PIU42137.1"/>
    <property type="molecule type" value="Genomic_DNA"/>
</dbReference>
<dbReference type="Proteomes" id="UP000230052">
    <property type="component" value="Unassembled WGS sequence"/>
</dbReference>
<gene>
    <name evidence="11" type="ORF">COS99_01945</name>
</gene>
<keyword evidence="11" id="KW-0449">Lipoprotein</keyword>
<evidence type="ECO:0000256" key="1">
    <source>
        <dbReference type="ARBA" id="ARBA00004651"/>
    </source>
</evidence>
<evidence type="ECO:0000256" key="5">
    <source>
        <dbReference type="ARBA" id="ARBA00022692"/>
    </source>
</evidence>
<dbReference type="InterPro" id="IPR003838">
    <property type="entry name" value="ABC3_permease_C"/>
</dbReference>
<feature type="transmembrane region" description="Helical" evidence="8">
    <location>
        <begin position="304"/>
        <end position="331"/>
    </location>
</feature>
<dbReference type="GO" id="GO:0098797">
    <property type="term" value="C:plasma membrane protein complex"/>
    <property type="evidence" value="ECO:0007669"/>
    <property type="project" value="TreeGrafter"/>
</dbReference>
<dbReference type="GO" id="GO:0044874">
    <property type="term" value="P:lipoprotein localization to outer membrane"/>
    <property type="evidence" value="ECO:0007669"/>
    <property type="project" value="TreeGrafter"/>
</dbReference>
<dbReference type="AlphaFoldDB" id="A0A2J0L6H9"/>
<evidence type="ECO:0000313" key="11">
    <source>
        <dbReference type="EMBL" id="PIU42137.1"/>
    </source>
</evidence>
<evidence type="ECO:0000256" key="3">
    <source>
        <dbReference type="ARBA" id="ARBA00022448"/>
    </source>
</evidence>
<protein>
    <submittedName>
        <fullName evidence="11">Lipoprotein-releasing system transmembrane subunit LolC</fullName>
    </submittedName>
</protein>
<feature type="transmembrane region" description="Helical" evidence="8">
    <location>
        <begin position="366"/>
        <end position="386"/>
    </location>
</feature>
<feature type="domain" description="MacB-like periplasmic core" evidence="10">
    <location>
        <begin position="25"/>
        <end position="224"/>
    </location>
</feature>
<dbReference type="InterPro" id="IPR051447">
    <property type="entry name" value="Lipoprotein-release_system"/>
</dbReference>
<comment type="similarity">
    <text evidence="2">Belongs to the ABC-4 integral membrane protein family. LolC/E subfamily.</text>
</comment>
<keyword evidence="3" id="KW-0813">Transport</keyword>
<accession>A0A2J0L6H9</accession>
<evidence type="ECO:0000256" key="6">
    <source>
        <dbReference type="ARBA" id="ARBA00022989"/>
    </source>
</evidence>
<evidence type="ECO:0000256" key="2">
    <source>
        <dbReference type="ARBA" id="ARBA00005236"/>
    </source>
</evidence>
<dbReference type="InterPro" id="IPR025857">
    <property type="entry name" value="MacB_PCD"/>
</dbReference>
<dbReference type="GO" id="GO:0042953">
    <property type="term" value="P:lipoprotein transport"/>
    <property type="evidence" value="ECO:0007669"/>
    <property type="project" value="InterPro"/>
</dbReference>
<dbReference type="Pfam" id="PF02687">
    <property type="entry name" value="FtsX"/>
    <property type="match status" value="1"/>
</dbReference>
<feature type="transmembrane region" description="Helical" evidence="8">
    <location>
        <begin position="20"/>
        <end position="46"/>
    </location>
</feature>
<feature type="domain" description="ABC3 transporter permease C-terminal" evidence="9">
    <location>
        <begin position="259"/>
        <end position="393"/>
    </location>
</feature>
<evidence type="ECO:0000313" key="12">
    <source>
        <dbReference type="Proteomes" id="UP000230052"/>
    </source>
</evidence>
<keyword evidence="4" id="KW-1003">Cell membrane</keyword>
<name>A0A2J0L6H9_9BACT</name>
<feature type="transmembrane region" description="Helical" evidence="8">
    <location>
        <begin position="257"/>
        <end position="283"/>
    </location>
</feature>
<dbReference type="NCBIfam" id="TIGR02212">
    <property type="entry name" value="lolCE"/>
    <property type="match status" value="1"/>
</dbReference>
<evidence type="ECO:0000259" key="10">
    <source>
        <dbReference type="Pfam" id="PF12704"/>
    </source>
</evidence>
<evidence type="ECO:0000256" key="7">
    <source>
        <dbReference type="ARBA" id="ARBA00023136"/>
    </source>
</evidence>
<dbReference type="Pfam" id="PF12704">
    <property type="entry name" value="MacB_PCD"/>
    <property type="match status" value="1"/>
</dbReference>
<sequence>MRFELLVSLRYLRSKQKERFISLITFISVTGVALGVAALIVVLSVMSGFDHEIKEKIIGTYSHVIIFSQHDSSSLDTVTAKLKGMEEVVSFSPFVQRQALLKTKENIAGVLIRGIDPEKEGAVTNIKEFTGKQRLDLSGDGIIIGSELKRSLNLSIGDSVSVISPKDQKSKEFKVVDVFNSGRYDYDTTIAIITIDGSKELFGENCLTGIGVKVKDEFDVGRIKNILQIELGYPYIVKTWADLDRNLMRALAVEKKMMFFILALIVIVACFNIASTLIMVVMEKTKDIGILKSIGATSSSIRKIFLMNGFLMAFIGIIAGCVAGFVFAANINGIADGIERFSGFSLFPSDVYYLDRIPVRIESMDVFAVVAVAIFISLAAALYPAWQAARLDPVKAIRYE</sequence>
<organism evidence="11 12">
    <name type="scientific">Candidatus Aquitaenariimonas noxiae</name>
    <dbReference type="NCBI Taxonomy" id="1974741"/>
    <lineage>
        <taxon>Bacteria</taxon>
        <taxon>Pseudomonadati</taxon>
        <taxon>Candidatus Omnitrophota</taxon>
        <taxon>Candidatus Aquitaenariimonas</taxon>
    </lineage>
</organism>
<evidence type="ECO:0000256" key="4">
    <source>
        <dbReference type="ARBA" id="ARBA00022475"/>
    </source>
</evidence>
<proteinExistence type="inferred from homology"/>
<evidence type="ECO:0000256" key="8">
    <source>
        <dbReference type="SAM" id="Phobius"/>
    </source>
</evidence>
<dbReference type="PANTHER" id="PTHR30489">
    <property type="entry name" value="LIPOPROTEIN-RELEASING SYSTEM TRANSMEMBRANE PROTEIN LOLE"/>
    <property type="match status" value="1"/>
</dbReference>
<keyword evidence="5 8" id="KW-0812">Transmembrane</keyword>
<reference evidence="11 12" key="1">
    <citation type="submission" date="2017-09" db="EMBL/GenBank/DDBJ databases">
        <title>Depth-based differentiation of microbial function through sediment-hosted aquifers and enrichment of novel symbionts in the deep terrestrial subsurface.</title>
        <authorList>
            <person name="Probst A.J."/>
            <person name="Ladd B."/>
            <person name="Jarett J.K."/>
            <person name="Geller-Mcgrath D.E."/>
            <person name="Sieber C.M."/>
            <person name="Emerson J.B."/>
            <person name="Anantharaman K."/>
            <person name="Thomas B.C."/>
            <person name="Malmstrom R."/>
            <person name="Stieglmeier M."/>
            <person name="Klingl A."/>
            <person name="Woyke T."/>
            <person name="Ryan C.M."/>
            <person name="Banfield J.F."/>
        </authorList>
    </citation>
    <scope>NUCLEOTIDE SEQUENCE [LARGE SCALE GENOMIC DNA]</scope>
    <source>
        <strain evidence="11">CG07_land_8_20_14_0_80_42_15</strain>
    </source>
</reference>
<evidence type="ECO:0000259" key="9">
    <source>
        <dbReference type="Pfam" id="PF02687"/>
    </source>
</evidence>
<comment type="caution">
    <text evidence="11">The sequence shown here is derived from an EMBL/GenBank/DDBJ whole genome shotgun (WGS) entry which is preliminary data.</text>
</comment>